<evidence type="ECO:0000313" key="1">
    <source>
        <dbReference type="EMBL" id="KAK9813841.1"/>
    </source>
</evidence>
<dbReference type="AlphaFoldDB" id="A0AAW1PZI1"/>
<gene>
    <name evidence="1" type="ORF">WJX73_001405</name>
</gene>
<dbReference type="EMBL" id="JALJOQ010000002">
    <property type="protein sequence ID" value="KAK9813841.1"/>
    <property type="molecule type" value="Genomic_DNA"/>
</dbReference>
<dbReference type="Proteomes" id="UP001465755">
    <property type="component" value="Unassembled WGS sequence"/>
</dbReference>
<comment type="caution">
    <text evidence="1">The sequence shown here is derived from an EMBL/GenBank/DDBJ whole genome shotgun (WGS) entry which is preliminary data.</text>
</comment>
<proteinExistence type="predicted"/>
<reference evidence="1 2" key="1">
    <citation type="journal article" date="2024" name="Nat. Commun.">
        <title>Phylogenomics reveals the evolutionary origins of lichenization in chlorophyte algae.</title>
        <authorList>
            <person name="Puginier C."/>
            <person name="Libourel C."/>
            <person name="Otte J."/>
            <person name="Skaloud P."/>
            <person name="Haon M."/>
            <person name="Grisel S."/>
            <person name="Petersen M."/>
            <person name="Berrin J.G."/>
            <person name="Delaux P.M."/>
            <person name="Dal Grande F."/>
            <person name="Keller J."/>
        </authorList>
    </citation>
    <scope>NUCLEOTIDE SEQUENCE [LARGE SCALE GENOMIC DNA]</scope>
    <source>
        <strain evidence="1 2">SAG 2036</strain>
    </source>
</reference>
<accession>A0AAW1PZI1</accession>
<evidence type="ECO:0000313" key="2">
    <source>
        <dbReference type="Proteomes" id="UP001465755"/>
    </source>
</evidence>
<keyword evidence="2" id="KW-1185">Reference proteome</keyword>
<sequence length="159" mass="16396">MVLDASDVEAALTYGGGLGGATIKLTQSSPNSNSYTGTIDLDKNLGHNYTLAVTVTVDFCHAVQQTIQTVCRTAGSAGNFIATLDQKCQIFQDPAALPGQNVPVEKNFDVTVTGSASIPGAWPSPYVANEQHVLFQGMVDGVPGSKINIALAVPSNSGG</sequence>
<name>A0AAW1PZI1_9CHLO</name>
<protein>
    <submittedName>
        <fullName evidence="1">Uncharacterized protein</fullName>
    </submittedName>
</protein>
<organism evidence="1 2">
    <name type="scientific">Symbiochloris irregularis</name>
    <dbReference type="NCBI Taxonomy" id="706552"/>
    <lineage>
        <taxon>Eukaryota</taxon>
        <taxon>Viridiplantae</taxon>
        <taxon>Chlorophyta</taxon>
        <taxon>core chlorophytes</taxon>
        <taxon>Trebouxiophyceae</taxon>
        <taxon>Trebouxiales</taxon>
        <taxon>Trebouxiaceae</taxon>
        <taxon>Symbiochloris</taxon>
    </lineage>
</organism>